<organism evidence="5">
    <name type="scientific">Paramecium bursaria</name>
    <dbReference type="NCBI Taxonomy" id="74790"/>
    <lineage>
        <taxon>Eukaryota</taxon>
        <taxon>Sar</taxon>
        <taxon>Alveolata</taxon>
        <taxon>Ciliophora</taxon>
        <taxon>Intramacronucleata</taxon>
        <taxon>Oligohymenophorea</taxon>
        <taxon>Peniculida</taxon>
        <taxon>Parameciidae</taxon>
        <taxon>Paramecium</taxon>
    </lineage>
</organism>
<evidence type="ECO:0000259" key="4">
    <source>
        <dbReference type="PROSITE" id="PS50822"/>
    </source>
</evidence>
<dbReference type="InterPro" id="IPR036085">
    <property type="entry name" value="PAZ_dom_sf"/>
</dbReference>
<dbReference type="Pfam" id="PF02171">
    <property type="entry name" value="Piwi"/>
    <property type="match status" value="1"/>
</dbReference>
<dbReference type="SMART" id="SM00950">
    <property type="entry name" value="Piwi"/>
    <property type="match status" value="1"/>
</dbReference>
<dbReference type="SUPFAM" id="SSF101690">
    <property type="entry name" value="PAZ domain"/>
    <property type="match status" value="1"/>
</dbReference>
<dbReference type="AlphaFoldDB" id="A0A8G1D0N3"/>
<feature type="region of interest" description="Disordered" evidence="2">
    <location>
        <begin position="1"/>
        <end position="73"/>
    </location>
</feature>
<feature type="domain" description="PAZ" evidence="3">
    <location>
        <begin position="283"/>
        <end position="398"/>
    </location>
</feature>
<name>A0A8G1D0N3_9CILI</name>
<dbReference type="SMART" id="SM00949">
    <property type="entry name" value="PAZ"/>
    <property type="match status" value="1"/>
</dbReference>
<evidence type="ECO:0000313" key="5">
    <source>
        <dbReference type="EMBL" id="QZA51939.1"/>
    </source>
</evidence>
<dbReference type="Gene3D" id="2.170.260.10">
    <property type="entry name" value="paz domain"/>
    <property type="match status" value="1"/>
</dbReference>
<evidence type="ECO:0000256" key="2">
    <source>
        <dbReference type="SAM" id="MobiDB-lite"/>
    </source>
</evidence>
<dbReference type="GO" id="GO:0003723">
    <property type="term" value="F:RNA binding"/>
    <property type="evidence" value="ECO:0007669"/>
    <property type="project" value="InterPro"/>
</dbReference>
<comment type="similarity">
    <text evidence="1">Belongs to the argonaute family.</text>
</comment>
<dbReference type="PROSITE" id="PS50822">
    <property type="entry name" value="PIWI"/>
    <property type="match status" value="1"/>
</dbReference>
<proteinExistence type="inferred from homology"/>
<gene>
    <name evidence="5" type="primary">piwiB</name>
</gene>
<dbReference type="SUPFAM" id="SSF53098">
    <property type="entry name" value="Ribonuclease H-like"/>
    <property type="match status" value="1"/>
</dbReference>
<feature type="domain" description="Piwi" evidence="4">
    <location>
        <begin position="657"/>
        <end position="859"/>
    </location>
</feature>
<feature type="compositionally biased region" description="Basic residues" evidence="2">
    <location>
        <begin position="1"/>
        <end position="43"/>
    </location>
</feature>
<dbReference type="InterPro" id="IPR003165">
    <property type="entry name" value="Piwi"/>
</dbReference>
<feature type="compositionally biased region" description="Basic and acidic residues" evidence="2">
    <location>
        <begin position="44"/>
        <end position="53"/>
    </location>
</feature>
<dbReference type="InterPro" id="IPR003100">
    <property type="entry name" value="PAZ_dom"/>
</dbReference>
<dbReference type="PROSITE" id="PS50821">
    <property type="entry name" value="PAZ"/>
    <property type="match status" value="1"/>
</dbReference>
<dbReference type="InterPro" id="IPR012337">
    <property type="entry name" value="RNaseH-like_sf"/>
</dbReference>
<dbReference type="Gene3D" id="3.40.50.2300">
    <property type="match status" value="1"/>
</dbReference>
<dbReference type="EMBL" id="MW715713">
    <property type="protein sequence ID" value="QZA51939.1"/>
    <property type="molecule type" value="Genomic_DNA"/>
</dbReference>
<accession>A0A8G1D0N3</accession>
<evidence type="ECO:0000259" key="3">
    <source>
        <dbReference type="PROSITE" id="PS50821"/>
    </source>
</evidence>
<evidence type="ECO:0000256" key="1">
    <source>
        <dbReference type="RuleBase" id="RU361178"/>
    </source>
</evidence>
<reference evidence="5" key="1">
    <citation type="journal article" name="Roy. Soc. Open Sci.">
        <title>Characterization of the RNA-interference pathway as a tool for reverse genetic analysis in the nascent phototrophic endosymbiosis, Paramecium bursaria.</title>
        <authorList>
            <person name="Jenkins B.H."/>
            <person name="Maguire F."/>
            <person name="Leonard G."/>
            <person name="Eaton J.D."/>
            <person name="West S."/>
            <person name="Housden B.E."/>
            <person name="Milner D.S."/>
            <person name="Richards T.A."/>
        </authorList>
    </citation>
    <scope>NUCLEOTIDE SEQUENCE</scope>
    <source>
        <strain evidence="5">186b</strain>
    </source>
</reference>
<dbReference type="PANTHER" id="PTHR22891">
    <property type="entry name" value="EUKARYOTIC TRANSLATION INITIATION FACTOR 2C"/>
    <property type="match status" value="1"/>
</dbReference>
<sequence length="873" mass="102054">MDQRDQKRKKSRSHSRQKKHKDKSKHKHRKRSSSSRDRKKKSKHHEEKVKSEQRSIIQQTVSEIPPQRQPERIKRKYLNISQLPKRPQKSATYNQISREIPLITNIYKVTYQQDAVIVVYAVRFNPFVEPQNQNLRRELIRQQDKNIRDLIGLFVFYNSAIIASKETKQGPLEEKFTSTIDEIPYIINIKKVKVIKMADLENPEANVALEGINFLNFIVKDYFKILNFFEHGKLKRFHDIAKKRDVPGTKFCVIPGFAVNFSQSQQGIIFKIDVANRIVRTETAESFINNLYKEHENKSKEEKRRMVTYEMSRQVVLANYGSYRTYQITDLLFDQNTAEFTVDVANRQGKSEKLTIDQYFKQRYHYEIQNKRAPLLVYHDKRNKKNLFLVPELCIMAGLPTNLSDQTKKQIQEICQNTAQERYQKVRDMQKRLQQATSDTSLSARVMSKEFRLEISSEPIELKSKQLKPPKILFGNQQKVEPKGQNDDKFGLSFNLSEQKAFNRGQKMNVAIIYPPIEFDYEDFKNHLLRQVQGYGVSIDIIQTFVLSEQRNRHLEEITSIIKNKLKPDATILVVVLTKYLKSSYNQIKQLCVSEKNGILSQMLQMESIQKKGMKNMAQKIIVQIMDKCGNIVWAVDNPTKWADNTMIICVIIENLFGAFVASLDQYYTNYYSQISFKISKKVLLDDMADLLKLAFEKYQIINGRFPDRIIYFRESLHDDQVVLLLENEIQIILENANKLNNKFGNNLTVVSITNSYLTKMYRREGDKIFNPPCGTIIDKDVTGKNYEFILLPVYANRGSSSPSLYRVLYDGISIPIEQLQDFVYAQCYNYQNWSGPIKIPAIVKNAQRLAKFVNEVTKTDASPKLRLYLYYL</sequence>
<protein>
    <submittedName>
        <fullName evidence="5">Piwi b</fullName>
    </submittedName>
</protein>
<dbReference type="Gene3D" id="3.30.420.10">
    <property type="entry name" value="Ribonuclease H-like superfamily/Ribonuclease H"/>
    <property type="match status" value="1"/>
</dbReference>
<dbReference type="Pfam" id="PF02170">
    <property type="entry name" value="PAZ"/>
    <property type="match status" value="1"/>
</dbReference>
<dbReference type="InterPro" id="IPR036397">
    <property type="entry name" value="RNaseH_sf"/>
</dbReference>